<proteinExistence type="predicted"/>
<protein>
    <submittedName>
        <fullName evidence="1">Uncharacterized protein</fullName>
    </submittedName>
</protein>
<name>A0ACC1U316_9AGAR</name>
<dbReference type="Proteomes" id="UP001163835">
    <property type="component" value="Unassembled WGS sequence"/>
</dbReference>
<organism evidence="1 2">
    <name type="scientific">Lentinula aff. lateritia</name>
    <dbReference type="NCBI Taxonomy" id="2804960"/>
    <lineage>
        <taxon>Eukaryota</taxon>
        <taxon>Fungi</taxon>
        <taxon>Dikarya</taxon>
        <taxon>Basidiomycota</taxon>
        <taxon>Agaricomycotina</taxon>
        <taxon>Agaricomycetes</taxon>
        <taxon>Agaricomycetidae</taxon>
        <taxon>Agaricales</taxon>
        <taxon>Marasmiineae</taxon>
        <taxon>Omphalotaceae</taxon>
        <taxon>Lentinula</taxon>
    </lineage>
</organism>
<reference evidence="1" key="1">
    <citation type="submission" date="2022-09" db="EMBL/GenBank/DDBJ databases">
        <title>A Global Phylogenomic Analysis of the Shiitake Genus Lentinula.</title>
        <authorList>
            <consortium name="DOE Joint Genome Institute"/>
            <person name="Sierra-Patev S."/>
            <person name="Min B."/>
            <person name="Naranjo-Ortiz M."/>
            <person name="Looney B."/>
            <person name="Konkel Z."/>
            <person name="Slot J.C."/>
            <person name="Sakamoto Y."/>
            <person name="Steenwyk J.L."/>
            <person name="Rokas A."/>
            <person name="Carro J."/>
            <person name="Camarero S."/>
            <person name="Ferreira P."/>
            <person name="Molpeceres G."/>
            <person name="Ruiz-Duenas F.J."/>
            <person name="Serrano A."/>
            <person name="Henrissat B."/>
            <person name="Drula E."/>
            <person name="Hughes K.W."/>
            <person name="Mata J.L."/>
            <person name="Ishikawa N.K."/>
            <person name="Vargas-Isla R."/>
            <person name="Ushijima S."/>
            <person name="Smith C.A."/>
            <person name="Ahrendt S."/>
            <person name="Andreopoulos W."/>
            <person name="He G."/>
            <person name="Labutti K."/>
            <person name="Lipzen A."/>
            <person name="Ng V."/>
            <person name="Riley R."/>
            <person name="Sandor L."/>
            <person name="Barry K."/>
            <person name="Martinez A.T."/>
            <person name="Xiao Y."/>
            <person name="Gibbons J.G."/>
            <person name="Terashima K."/>
            <person name="Grigoriev I.V."/>
            <person name="Hibbett D.S."/>
        </authorList>
    </citation>
    <scope>NUCLEOTIDE SEQUENCE</scope>
    <source>
        <strain evidence="1">TMI1499</strain>
    </source>
</reference>
<dbReference type="EMBL" id="MU795072">
    <property type="protein sequence ID" value="KAJ3811109.1"/>
    <property type="molecule type" value="Genomic_DNA"/>
</dbReference>
<evidence type="ECO:0000313" key="2">
    <source>
        <dbReference type="Proteomes" id="UP001163835"/>
    </source>
</evidence>
<sequence>MSYNPDAYRLQNQSGRGHRHPNTSTGSMSTEHQRRDYAPPQYRANIDSEGVKPPIFEPQGIKPPDLVYGDRWNTVNVALPQDPRQRIIRTPSPTPSEARALEEIGSTSGLINWKRIRSKEFWMSNEGLKYGIAAAAVITLVVLFAVYHKNIVIFLTPATQWCHDHRFGWLIPVGLLIVVSFPPLFGHEIINMLCGIGWGIGVGFGIVALGTLLGEIANYFTFKYCCSTRSRKYEKKNLTYACLSRVVRSGGFKIALAARFSIIPPHLTTTVFASSGMGFYTFMAAAVCSLPKQLVTVYIGVLLEDSINGTSSRDKIASIAVAIVFAGVTSFAFRYVNRKMDEIKPALIYERRKHRQAANLKMLSEGGAQISPLNSRGVSIYLALTEAEIDESSSNFVQQPAPVYNETMPMYGRSRNEMSRTPSPTPSEERAMNSSGGLVDLSSFKSKDFWLSPRGIFTAIGLLVIGALVICFAILHKQIIIGLEPATNWAKRQTAGWLIPVGILVVLSFPPLFGHEIVGLLCGVTWGIGEGFGIMALGTLLGEIINYFVFKFCCTSRAEKLQQKTIMYACFAKVIQDGGFKVVLAARYSIIPAHLTTTIFAASGMKFYIFLAAAVLSLPKQLVTVYIGVLMADSVDGTDKKDRIASILVSVVSFIVTSIAFRIIRQETNKIKPQVIYERRKARQAANLKMLQADSDENV</sequence>
<comment type="caution">
    <text evidence="1">The sequence shown here is derived from an EMBL/GenBank/DDBJ whole genome shotgun (WGS) entry which is preliminary data.</text>
</comment>
<evidence type="ECO:0000313" key="1">
    <source>
        <dbReference type="EMBL" id="KAJ3811109.1"/>
    </source>
</evidence>
<accession>A0ACC1U316</accession>
<keyword evidence="2" id="KW-1185">Reference proteome</keyword>
<gene>
    <name evidence="1" type="ORF">F5876DRAFT_76125</name>
</gene>